<keyword evidence="2" id="KW-0472">Membrane</keyword>
<dbReference type="AlphaFoldDB" id="A0AAU8G227"/>
<keyword evidence="2" id="KW-1133">Transmembrane helix</keyword>
<proteinExistence type="predicted"/>
<feature type="transmembrane region" description="Helical" evidence="2">
    <location>
        <begin position="368"/>
        <end position="388"/>
    </location>
</feature>
<gene>
    <name evidence="3" type="ORF">ABRQ22_04630</name>
</gene>
<evidence type="ECO:0000256" key="1">
    <source>
        <dbReference type="SAM" id="MobiDB-lite"/>
    </source>
</evidence>
<dbReference type="Gene3D" id="2.60.40.230">
    <property type="entry name" value="Neocarzinostatin-like"/>
    <property type="match status" value="1"/>
</dbReference>
<sequence length="461" mass="45489">MTTSTIPTAHPPVRAPRRPVARIALAALLALVVTTSATVVGTVVGAAPAHAAARVTVTNDQGRAEADATYATTLTLSGSGFQSIQGAFGGVYVFFGWVSDPAGGSWAPSRGGSTGADYRYVPDSEQADNQGFQKFVAFPGSDTEYAANGGVVAADGTWSTRLVVPGPTFQALDRGGNAVTVDCREVQCGVITIGAHGVPNANNETFTPVAFTDAQAGGGTAAGTTPGAADQGTVAQGETGDATPPPAPAAAAGTATIGVDQATAVAGRALSFVAQGFQPGEQVVGVLDDGVLAIGPLTAGNQGEVAGLLELPADLRVGTHVLRLTGAGSGLAPEVEITVRKDPAAVAAEEAAAEAAASAGQGYSPAEIAVGVAALVLLLVLVSSFVSARRRRRAARPGAAASGEAEAAQEATADVGPGGGAVAPPVPAFHGGPRVDARDDAPTQSLPPVVVPQGEPVGRHA</sequence>
<name>A0AAU8G227_9MICO</name>
<organism evidence="3">
    <name type="scientific">Cellulosimicrobium sp. ES-005</name>
    <dbReference type="NCBI Taxonomy" id="3163031"/>
    <lineage>
        <taxon>Bacteria</taxon>
        <taxon>Bacillati</taxon>
        <taxon>Actinomycetota</taxon>
        <taxon>Actinomycetes</taxon>
        <taxon>Micrococcales</taxon>
        <taxon>Promicromonosporaceae</taxon>
        <taxon>Cellulosimicrobium</taxon>
    </lineage>
</organism>
<dbReference type="EMBL" id="CP159290">
    <property type="protein sequence ID" value="XCH30979.1"/>
    <property type="molecule type" value="Genomic_DNA"/>
</dbReference>
<feature type="compositionally biased region" description="Low complexity" evidence="1">
    <location>
        <begin position="396"/>
        <end position="415"/>
    </location>
</feature>
<feature type="compositionally biased region" description="Low complexity" evidence="1">
    <location>
        <begin position="447"/>
        <end position="461"/>
    </location>
</feature>
<evidence type="ECO:0000256" key="2">
    <source>
        <dbReference type="SAM" id="Phobius"/>
    </source>
</evidence>
<feature type="compositionally biased region" description="Low complexity" evidence="1">
    <location>
        <begin position="222"/>
        <end position="233"/>
    </location>
</feature>
<dbReference type="RefSeq" id="WP_353708741.1">
    <property type="nucleotide sequence ID" value="NZ_CP159290.1"/>
</dbReference>
<keyword evidence="2" id="KW-0812">Transmembrane</keyword>
<accession>A0AAU8G227</accession>
<evidence type="ECO:0000313" key="3">
    <source>
        <dbReference type="EMBL" id="XCH30979.1"/>
    </source>
</evidence>
<protein>
    <submittedName>
        <fullName evidence="3">Uncharacterized protein</fullName>
    </submittedName>
</protein>
<reference evidence="3" key="1">
    <citation type="submission" date="2024-06" db="EMBL/GenBank/DDBJ databases">
        <title>Complete genome sequence of the cellulolytic actinobacterium, Cellulosimicrobium ES-005.</title>
        <authorList>
            <person name="Matthews C.T."/>
            <person name="Underwood K.D."/>
            <person name="Ghanchi K.M."/>
            <person name="Fields S.D."/>
            <person name="Gardner S.G."/>
        </authorList>
    </citation>
    <scope>NUCLEOTIDE SEQUENCE</scope>
    <source>
        <strain evidence="3">ES-005</strain>
    </source>
</reference>
<feature type="region of interest" description="Disordered" evidence="1">
    <location>
        <begin position="217"/>
        <end position="248"/>
    </location>
</feature>
<feature type="region of interest" description="Disordered" evidence="1">
    <location>
        <begin position="396"/>
        <end position="461"/>
    </location>
</feature>